<dbReference type="PANTHER" id="PTHR45871">
    <property type="entry name" value="N-ACETYLGLUCOSAMINYL-PHOSPHATIDYLINOSITOL BIOSYNTHETIC PROTEIN"/>
    <property type="match status" value="1"/>
</dbReference>
<dbReference type="Proteomes" id="UP000289738">
    <property type="component" value="Chromosome B08"/>
</dbReference>
<evidence type="ECO:0000256" key="1">
    <source>
        <dbReference type="SAM" id="Phobius"/>
    </source>
</evidence>
<dbReference type="GO" id="GO:0000506">
    <property type="term" value="C:glycosylphosphatidylinositol-N-acetylglucosaminyltransferase (GPI-GnT) complex"/>
    <property type="evidence" value="ECO:0007669"/>
    <property type="project" value="TreeGrafter"/>
</dbReference>
<feature type="transmembrane region" description="Helical" evidence="1">
    <location>
        <begin position="16"/>
        <end position="38"/>
    </location>
</feature>
<dbReference type="EMBL" id="SDMP01000018">
    <property type="protein sequence ID" value="RYQ95925.1"/>
    <property type="molecule type" value="Genomic_DNA"/>
</dbReference>
<gene>
    <name evidence="2" type="ORF">Ahy_B08g091314</name>
</gene>
<proteinExistence type="predicted"/>
<dbReference type="PANTHER" id="PTHR45871:SF1">
    <property type="entry name" value="PHOSPHATIDYLINOSITOL N-ACETYLGLUCOSAMINYLTRANSFERASE SUBUNIT A"/>
    <property type="match status" value="1"/>
</dbReference>
<keyword evidence="1" id="KW-0472">Membrane</keyword>
<accession>A0A444Y1W2</accession>
<comment type="caution">
    <text evidence="2">The sequence shown here is derived from an EMBL/GenBank/DDBJ whole genome shotgun (WGS) entry which is preliminary data.</text>
</comment>
<dbReference type="GO" id="GO:0017176">
    <property type="term" value="F:phosphatidylinositol N-acetylglucosaminyltransferase activity"/>
    <property type="evidence" value="ECO:0007669"/>
    <property type="project" value="TreeGrafter"/>
</dbReference>
<keyword evidence="3" id="KW-1185">Reference proteome</keyword>
<keyword evidence="1" id="KW-0812">Transmembrane</keyword>
<sequence length="72" mass="8465">MKGLVLVETDSLCSVRYLYCGVWAGKLFFLVMIVDFLFWRLLELWQPAEDIEEMPDLTLPHISNKETLQETE</sequence>
<evidence type="ECO:0000313" key="3">
    <source>
        <dbReference type="Proteomes" id="UP000289738"/>
    </source>
</evidence>
<evidence type="ECO:0000313" key="2">
    <source>
        <dbReference type="EMBL" id="RYQ95925.1"/>
    </source>
</evidence>
<keyword evidence="1" id="KW-1133">Transmembrane helix</keyword>
<dbReference type="AlphaFoldDB" id="A0A444Y1W2"/>
<organism evidence="2 3">
    <name type="scientific">Arachis hypogaea</name>
    <name type="common">Peanut</name>
    <dbReference type="NCBI Taxonomy" id="3818"/>
    <lineage>
        <taxon>Eukaryota</taxon>
        <taxon>Viridiplantae</taxon>
        <taxon>Streptophyta</taxon>
        <taxon>Embryophyta</taxon>
        <taxon>Tracheophyta</taxon>
        <taxon>Spermatophyta</taxon>
        <taxon>Magnoliopsida</taxon>
        <taxon>eudicotyledons</taxon>
        <taxon>Gunneridae</taxon>
        <taxon>Pentapetalae</taxon>
        <taxon>rosids</taxon>
        <taxon>fabids</taxon>
        <taxon>Fabales</taxon>
        <taxon>Fabaceae</taxon>
        <taxon>Papilionoideae</taxon>
        <taxon>50 kb inversion clade</taxon>
        <taxon>dalbergioids sensu lato</taxon>
        <taxon>Dalbergieae</taxon>
        <taxon>Pterocarpus clade</taxon>
        <taxon>Arachis</taxon>
    </lineage>
</organism>
<protein>
    <submittedName>
        <fullName evidence="2">Uncharacterized protein</fullName>
    </submittedName>
</protein>
<name>A0A444Y1W2_ARAHY</name>
<dbReference type="GO" id="GO:0006506">
    <property type="term" value="P:GPI anchor biosynthetic process"/>
    <property type="evidence" value="ECO:0007669"/>
    <property type="project" value="TreeGrafter"/>
</dbReference>
<reference evidence="2 3" key="1">
    <citation type="submission" date="2019-01" db="EMBL/GenBank/DDBJ databases">
        <title>Sequencing of cultivated peanut Arachis hypogaea provides insights into genome evolution and oil improvement.</title>
        <authorList>
            <person name="Chen X."/>
        </authorList>
    </citation>
    <scope>NUCLEOTIDE SEQUENCE [LARGE SCALE GENOMIC DNA]</scope>
    <source>
        <strain evidence="3">cv. Fuhuasheng</strain>
        <tissue evidence="2">Leaves</tissue>
    </source>
</reference>